<name>U3P6B6_LEIXC</name>
<feature type="region of interest" description="Disordered" evidence="1">
    <location>
        <begin position="510"/>
        <end position="529"/>
    </location>
</feature>
<accession>U3P6B6</accession>
<organism evidence="3 4">
    <name type="scientific">Leifsonia xyli subsp. cynodontis DSM 46306</name>
    <dbReference type="NCBI Taxonomy" id="1389489"/>
    <lineage>
        <taxon>Bacteria</taxon>
        <taxon>Bacillati</taxon>
        <taxon>Actinomycetota</taxon>
        <taxon>Actinomycetes</taxon>
        <taxon>Micrococcales</taxon>
        <taxon>Microbacteriaceae</taxon>
        <taxon>Leifsonia</taxon>
    </lineage>
</organism>
<evidence type="ECO:0000259" key="2">
    <source>
        <dbReference type="Pfam" id="PF06259"/>
    </source>
</evidence>
<dbReference type="Pfam" id="PF06259">
    <property type="entry name" value="Abhydrolase_8"/>
    <property type="match status" value="1"/>
</dbReference>
<dbReference type="Proteomes" id="UP000016743">
    <property type="component" value="Chromosome"/>
</dbReference>
<evidence type="ECO:0000313" key="3">
    <source>
        <dbReference type="EMBL" id="AGW40452.1"/>
    </source>
</evidence>
<protein>
    <recommendedName>
        <fullName evidence="2">DUF1023 domain-containing protein</fullName>
    </recommendedName>
</protein>
<dbReference type="STRING" id="1389489.O159_02100"/>
<dbReference type="AlphaFoldDB" id="U3P6B6"/>
<sequence length="529" mass="54554">MAVARSLDDEVRGSLARVRAALDDVEARCRWGRLDGSALVSSLQRWLGQNASDTAWLEAVAVGFEEAGSGAAPGATVWAVFGAGTGKLAPPTAADLLALLTEITPAELRALLTGSPELVQAFWITPPDPVAVAAWWTDLTPAVRTAFTTLTRAVIGNLPGIPYAVRDTANRALYAEWAARKDLTPVQAATLEKLGKALHGRSELKGAPVLLIAFNPGAAVPMVVVGYGDPDTADTTTWCVPGMGFDASEAAENWSQSARNLFAAQRRLDPVRSHAVVSWLGYDTPTADLSNLGQVLGPAHARAGSLRLAAELDGNHAVRTASGPAAPTIGVVAHSYGTTTAVNALTEVRIPVSSITLIGSAGIDVGTAPDLTRLKVAAVDGRPAVYTTNARYDILAPTGAALAIRPNPNPGTASAAGSVITGAQSFSSDGSGDLKPVRGHNPLGKDLAPLSPNPLNAVPPAGHGYFDKGTEALRNMAATSTGRTDKVVGGLTPTENQFTLGSRYIPPLDLQPPAPLAPGKPGAPTRPIV</sequence>
<evidence type="ECO:0000313" key="4">
    <source>
        <dbReference type="Proteomes" id="UP000016743"/>
    </source>
</evidence>
<evidence type="ECO:0000256" key="1">
    <source>
        <dbReference type="SAM" id="MobiDB-lite"/>
    </source>
</evidence>
<dbReference type="PATRIC" id="fig|1389489.3.peg.196"/>
<dbReference type="InterPro" id="IPR010427">
    <property type="entry name" value="DUF1023"/>
</dbReference>
<dbReference type="EMBL" id="CP006734">
    <property type="protein sequence ID" value="AGW40452.1"/>
    <property type="molecule type" value="Genomic_DNA"/>
</dbReference>
<reference evidence="3 4" key="1">
    <citation type="journal article" date="2013" name="Genome Announc.">
        <title>Complete Genome Sequence of Leifsonia xyli subsp. cynodontis Strain DSM46306, a Gram-Positive Bacterial Pathogen of Grasses.</title>
        <authorList>
            <person name="Monteiro-Vitorello C.B."/>
            <person name="Zerillo M.M."/>
            <person name="Van Sluys M.A."/>
            <person name="Camargo L.E."/>
            <person name="Kitajima J.P."/>
        </authorList>
    </citation>
    <scope>NUCLEOTIDE SEQUENCE [LARGE SCALE GENOMIC DNA]</scope>
    <source>
        <strain evidence="3 4">DSM 46306</strain>
    </source>
</reference>
<dbReference type="ESTHER" id="leixc-u3p6b6">
    <property type="family name" value="Duf_1023"/>
</dbReference>
<dbReference type="KEGG" id="lxy:O159_02100"/>
<dbReference type="RefSeq" id="WP_021753898.1">
    <property type="nucleotide sequence ID" value="NC_022438.1"/>
</dbReference>
<keyword evidence="4" id="KW-1185">Reference proteome</keyword>
<proteinExistence type="predicted"/>
<feature type="domain" description="DUF1023" evidence="2">
    <location>
        <begin position="222"/>
        <end position="371"/>
    </location>
</feature>
<dbReference type="eggNOG" id="COG1511">
    <property type="taxonomic scope" value="Bacteria"/>
</dbReference>
<dbReference type="HOGENOM" id="CLU_514620_0_0_11"/>
<gene>
    <name evidence="3" type="ORF">O159_02100</name>
</gene>